<proteinExistence type="predicted"/>
<name>A0A2U7PIF6_9VIRU</name>
<sequence>MADITYNSAQIAPVFPQDAEIFDMIAAGTITAGQAVYMNSSGKAALADADAGGGAEQFRGIALGNAGAGQSVSVLKRGHVYGFALSGVAYDGAVWLSNTAGALADAPSAVNPVRVGRAVALADANLTKVLYVDAQWAAPAQGGLRVFISTEQTGTGAAQQIPHGLGVTPWRVFVTPTDLTPAVTGSFAVTEGAHDATNVVVTVTSGKKFKVMAIAG</sequence>
<accession>A0A2U7PIF6</accession>
<dbReference type="EMBL" id="MF098556">
    <property type="protein sequence ID" value="ASV43909.1"/>
    <property type="molecule type" value="Genomic_DNA"/>
</dbReference>
<evidence type="ECO:0000313" key="1">
    <source>
        <dbReference type="EMBL" id="ASV43909.1"/>
    </source>
</evidence>
<protein>
    <submittedName>
        <fullName evidence="1">Uncharacterized protein</fullName>
    </submittedName>
</protein>
<reference evidence="1" key="1">
    <citation type="submission" date="2017-05" db="EMBL/GenBank/DDBJ databases">
        <title>The virome of a scalding spring: bacteriophages and archaeal viruses share the pool.</title>
        <authorList>
            <person name="Zablocki O.D.J."/>
            <person name="van Zyl L.J."/>
            <person name="Kirby B."/>
            <person name="Trindade M.I."/>
        </authorList>
    </citation>
    <scope>NUCLEOTIDE SEQUENCE</scope>
</reference>
<organism evidence="1">
    <name type="scientific">Hot spring virus BHS1</name>
    <dbReference type="NCBI Taxonomy" id="2024351"/>
    <lineage>
        <taxon>Viruses</taxon>
    </lineage>
</organism>